<dbReference type="InterPro" id="IPR009097">
    <property type="entry name" value="Cyclic_Pdiesterase"/>
</dbReference>
<evidence type="ECO:0000313" key="1">
    <source>
        <dbReference type="EMBL" id="AXI80799.1"/>
    </source>
</evidence>
<dbReference type="Gene3D" id="3.90.1140.10">
    <property type="entry name" value="Cyclic phosphodiesterase"/>
    <property type="match status" value="1"/>
</dbReference>
<dbReference type="KEGG" id="stri:C7M71_028890"/>
<keyword evidence="2" id="KW-1185">Reference proteome</keyword>
<evidence type="ECO:0000313" key="2">
    <source>
        <dbReference type="Proteomes" id="UP000249340"/>
    </source>
</evidence>
<protein>
    <recommendedName>
        <fullName evidence="3">2'-5' RNA ligase family protein</fullName>
    </recommendedName>
</protein>
<sequence>MKSESNPRSSTARPSAVGAMPSSVMKVEIPNFTAAPSMVGHRLLPAPCRLPRAAPPDPGAGAGRARGYRGPVRTVELTCDPAFDEAVRAVWDRLAEAGLPGLSLNTHPTHRPHLTLAAAGSFPPGAQERIDALLAAPALPLQVRLSGLLSFSARSRRRVLSWGVVPTAELLALHGAVWRELADAEEPHPFYLPGRWMPHLGLTRRMEPDQLITALEVLGRLPDLPGVLDAGRSYDTETRQTVPLGAG</sequence>
<gene>
    <name evidence="1" type="ORF">C7M71_028890</name>
</gene>
<accession>A0A345T494</accession>
<proteinExistence type="predicted"/>
<organism evidence="1 2">
    <name type="scientific">Peterkaempfera bronchialis</name>
    <dbReference type="NCBI Taxonomy" id="2126346"/>
    <lineage>
        <taxon>Bacteria</taxon>
        <taxon>Bacillati</taxon>
        <taxon>Actinomycetota</taxon>
        <taxon>Actinomycetes</taxon>
        <taxon>Kitasatosporales</taxon>
        <taxon>Streptomycetaceae</taxon>
        <taxon>Peterkaempfera</taxon>
    </lineage>
</organism>
<name>A0A345T494_9ACTN</name>
<dbReference type="OrthoDB" id="3397424at2"/>
<dbReference type="EMBL" id="CP031264">
    <property type="protein sequence ID" value="AXI80799.1"/>
    <property type="molecule type" value="Genomic_DNA"/>
</dbReference>
<reference evidence="2" key="1">
    <citation type="submission" date="2018-07" db="EMBL/GenBank/DDBJ databases">
        <title>Streptacidiphilus bronchialis DSM 106435 chromosome.</title>
        <authorList>
            <person name="Batra D."/>
            <person name="Gulvik C.A."/>
        </authorList>
    </citation>
    <scope>NUCLEOTIDE SEQUENCE [LARGE SCALE GENOMIC DNA]</scope>
    <source>
        <strain evidence="2">DSM 106435</strain>
    </source>
</reference>
<dbReference type="SUPFAM" id="SSF55144">
    <property type="entry name" value="LigT-like"/>
    <property type="match status" value="1"/>
</dbReference>
<dbReference type="Pfam" id="PF13563">
    <property type="entry name" value="2_5_RNA_ligase2"/>
    <property type="match status" value="1"/>
</dbReference>
<dbReference type="AlphaFoldDB" id="A0A345T494"/>
<dbReference type="Proteomes" id="UP000249340">
    <property type="component" value="Chromosome"/>
</dbReference>
<evidence type="ECO:0008006" key="3">
    <source>
        <dbReference type="Google" id="ProtNLM"/>
    </source>
</evidence>